<dbReference type="SMART" id="SM00563">
    <property type="entry name" value="PlsC"/>
    <property type="match status" value="1"/>
</dbReference>
<dbReference type="PANTHER" id="PTHR10434:SF55">
    <property type="entry name" value="POSSIBLE ACYLTRANSFERASE"/>
    <property type="match status" value="1"/>
</dbReference>
<dbReference type="Proteomes" id="UP000199649">
    <property type="component" value="Chromosome I"/>
</dbReference>
<evidence type="ECO:0000259" key="4">
    <source>
        <dbReference type="SMART" id="SM00563"/>
    </source>
</evidence>
<keyword evidence="6" id="KW-1185">Reference proteome</keyword>
<evidence type="ECO:0000256" key="3">
    <source>
        <dbReference type="SAM" id="MobiDB-lite"/>
    </source>
</evidence>
<keyword evidence="2 5" id="KW-0012">Acyltransferase</keyword>
<keyword evidence="1 5" id="KW-0808">Transferase</keyword>
<dbReference type="GO" id="GO:0005886">
    <property type="term" value="C:plasma membrane"/>
    <property type="evidence" value="ECO:0007669"/>
    <property type="project" value="TreeGrafter"/>
</dbReference>
<accession>A0A1H1LQK3</accession>
<dbReference type="EMBL" id="LT629734">
    <property type="protein sequence ID" value="SDR76838.1"/>
    <property type="molecule type" value="Genomic_DNA"/>
</dbReference>
<proteinExistence type="predicted"/>
<feature type="compositionally biased region" description="Basic and acidic residues" evidence="3">
    <location>
        <begin position="228"/>
        <end position="237"/>
    </location>
</feature>
<evidence type="ECO:0000313" key="5">
    <source>
        <dbReference type="EMBL" id="SDR76838.1"/>
    </source>
</evidence>
<dbReference type="STRING" id="684552.SAMN04489719_0711"/>
<name>A0A1H1LQK3_9MICO</name>
<dbReference type="GO" id="GO:0006654">
    <property type="term" value="P:phosphatidic acid biosynthetic process"/>
    <property type="evidence" value="ECO:0007669"/>
    <property type="project" value="TreeGrafter"/>
</dbReference>
<dbReference type="PANTHER" id="PTHR10434">
    <property type="entry name" value="1-ACYL-SN-GLYCEROL-3-PHOSPHATE ACYLTRANSFERASE"/>
    <property type="match status" value="1"/>
</dbReference>
<sequence>MALPGHPPKAERRPVYLGLAAAVLPAMAAMTKLHIRGHEHLPAKGAFVLSPNHYSEIDPIVMAVAVWKSGRVPRFMAKASLFRVPIVGRILRAAGQIPVERSGRQSGGAPMEAARTLVRDELGVIIYPEGSLTRDPDLWPMRGKTGAVRMALEAGVPLIPAAHWGTQHLLPRYGKAIRPFPRKHIQILFGPPVDLSEFAGKTDQRSMTAATDKVMAAIAGLLGELRGEQPPAERFDPAAHGVAETGRFEQRGPRADASGDAGGAGHRGDTGRRDATGGASDDTADGGSGGGDA</sequence>
<protein>
    <submittedName>
        <fullName evidence="5">1-acyl-sn-glycerol-3-phosphate acyltransferases</fullName>
    </submittedName>
</protein>
<dbReference type="OrthoDB" id="9806008at2"/>
<gene>
    <name evidence="5" type="ORF">SAMN04489719_0711</name>
</gene>
<feature type="domain" description="Phospholipid/glycerol acyltransferase" evidence="4">
    <location>
        <begin position="47"/>
        <end position="166"/>
    </location>
</feature>
<dbReference type="Pfam" id="PF01553">
    <property type="entry name" value="Acyltransferase"/>
    <property type="match status" value="1"/>
</dbReference>
<feature type="region of interest" description="Disordered" evidence="3">
    <location>
        <begin position="228"/>
        <end position="293"/>
    </location>
</feature>
<feature type="compositionally biased region" description="Basic and acidic residues" evidence="3">
    <location>
        <begin position="266"/>
        <end position="275"/>
    </location>
</feature>
<dbReference type="AlphaFoldDB" id="A0A1H1LQK3"/>
<dbReference type="CDD" id="cd07989">
    <property type="entry name" value="LPLAT_AGPAT-like"/>
    <property type="match status" value="1"/>
</dbReference>
<evidence type="ECO:0000256" key="2">
    <source>
        <dbReference type="ARBA" id="ARBA00023315"/>
    </source>
</evidence>
<dbReference type="InterPro" id="IPR002123">
    <property type="entry name" value="Plipid/glycerol_acylTrfase"/>
</dbReference>
<evidence type="ECO:0000313" key="6">
    <source>
        <dbReference type="Proteomes" id="UP000199649"/>
    </source>
</evidence>
<evidence type="ECO:0000256" key="1">
    <source>
        <dbReference type="ARBA" id="ARBA00022679"/>
    </source>
</evidence>
<dbReference type="GO" id="GO:0003841">
    <property type="term" value="F:1-acylglycerol-3-phosphate O-acyltransferase activity"/>
    <property type="evidence" value="ECO:0007669"/>
    <property type="project" value="TreeGrafter"/>
</dbReference>
<organism evidence="5 6">
    <name type="scientific">Agrococcus carbonis</name>
    <dbReference type="NCBI Taxonomy" id="684552"/>
    <lineage>
        <taxon>Bacteria</taxon>
        <taxon>Bacillati</taxon>
        <taxon>Actinomycetota</taxon>
        <taxon>Actinomycetes</taxon>
        <taxon>Micrococcales</taxon>
        <taxon>Microbacteriaceae</taxon>
        <taxon>Agrococcus</taxon>
    </lineage>
</organism>
<dbReference type="RefSeq" id="WP_092665747.1">
    <property type="nucleotide sequence ID" value="NZ_LT629734.1"/>
</dbReference>
<dbReference type="SUPFAM" id="SSF69593">
    <property type="entry name" value="Glycerol-3-phosphate (1)-acyltransferase"/>
    <property type="match status" value="1"/>
</dbReference>
<reference evidence="6" key="1">
    <citation type="submission" date="2016-10" db="EMBL/GenBank/DDBJ databases">
        <authorList>
            <person name="Varghese N."/>
            <person name="Submissions S."/>
        </authorList>
    </citation>
    <scope>NUCLEOTIDE SEQUENCE [LARGE SCALE GENOMIC DNA]</scope>
    <source>
        <strain evidence="6">DSM 22965</strain>
    </source>
</reference>